<dbReference type="EMBL" id="MU155160">
    <property type="protein sequence ID" value="KAF9482858.1"/>
    <property type="molecule type" value="Genomic_DNA"/>
</dbReference>
<protein>
    <submittedName>
        <fullName evidence="2">Uncharacterized protein</fullName>
    </submittedName>
</protein>
<dbReference type="AlphaFoldDB" id="A0A9P6D4Q3"/>
<evidence type="ECO:0000313" key="3">
    <source>
        <dbReference type="Proteomes" id="UP000807469"/>
    </source>
</evidence>
<organism evidence="2 3">
    <name type="scientific">Pholiota conissans</name>
    <dbReference type="NCBI Taxonomy" id="109636"/>
    <lineage>
        <taxon>Eukaryota</taxon>
        <taxon>Fungi</taxon>
        <taxon>Dikarya</taxon>
        <taxon>Basidiomycota</taxon>
        <taxon>Agaricomycotina</taxon>
        <taxon>Agaricomycetes</taxon>
        <taxon>Agaricomycetidae</taxon>
        <taxon>Agaricales</taxon>
        <taxon>Agaricineae</taxon>
        <taxon>Strophariaceae</taxon>
        <taxon>Pholiota</taxon>
    </lineage>
</organism>
<feature type="region of interest" description="Disordered" evidence="1">
    <location>
        <begin position="1"/>
        <end position="63"/>
    </location>
</feature>
<name>A0A9P6D4Q3_9AGAR</name>
<dbReference type="Proteomes" id="UP000807469">
    <property type="component" value="Unassembled WGS sequence"/>
</dbReference>
<feature type="region of interest" description="Disordered" evidence="1">
    <location>
        <begin position="183"/>
        <end position="210"/>
    </location>
</feature>
<feature type="compositionally biased region" description="Basic and acidic residues" evidence="1">
    <location>
        <begin position="17"/>
        <end position="26"/>
    </location>
</feature>
<keyword evidence="3" id="KW-1185">Reference proteome</keyword>
<reference evidence="2" key="1">
    <citation type="submission" date="2020-11" db="EMBL/GenBank/DDBJ databases">
        <authorList>
            <consortium name="DOE Joint Genome Institute"/>
            <person name="Ahrendt S."/>
            <person name="Riley R."/>
            <person name="Andreopoulos W."/>
            <person name="Labutti K."/>
            <person name="Pangilinan J."/>
            <person name="Ruiz-Duenas F.J."/>
            <person name="Barrasa J.M."/>
            <person name="Sanchez-Garcia M."/>
            <person name="Camarero S."/>
            <person name="Miyauchi S."/>
            <person name="Serrano A."/>
            <person name="Linde D."/>
            <person name="Babiker R."/>
            <person name="Drula E."/>
            <person name="Ayuso-Fernandez I."/>
            <person name="Pacheco R."/>
            <person name="Padilla G."/>
            <person name="Ferreira P."/>
            <person name="Barriuso J."/>
            <person name="Kellner H."/>
            <person name="Castanera R."/>
            <person name="Alfaro M."/>
            <person name="Ramirez L."/>
            <person name="Pisabarro A.G."/>
            <person name="Kuo A."/>
            <person name="Tritt A."/>
            <person name="Lipzen A."/>
            <person name="He G."/>
            <person name="Yan M."/>
            <person name="Ng V."/>
            <person name="Cullen D."/>
            <person name="Martin F."/>
            <person name="Rosso M.-N."/>
            <person name="Henrissat B."/>
            <person name="Hibbett D."/>
            <person name="Martinez A.T."/>
            <person name="Grigoriev I.V."/>
        </authorList>
    </citation>
    <scope>NUCLEOTIDE SEQUENCE</scope>
    <source>
        <strain evidence="2">CIRM-BRFM 674</strain>
    </source>
</reference>
<evidence type="ECO:0000313" key="2">
    <source>
        <dbReference type="EMBL" id="KAF9482858.1"/>
    </source>
</evidence>
<evidence type="ECO:0000256" key="1">
    <source>
        <dbReference type="SAM" id="MobiDB-lite"/>
    </source>
</evidence>
<accession>A0A9P6D4Q3</accession>
<comment type="caution">
    <text evidence="2">The sequence shown here is derived from an EMBL/GenBank/DDBJ whole genome shotgun (WGS) entry which is preliminary data.</text>
</comment>
<gene>
    <name evidence="2" type="ORF">BDN70DRAFT_918796</name>
</gene>
<proteinExistence type="predicted"/>
<sequence>MGRPPLPPGKYLFVHQDPSRYRKPGDKSSVPQPLPPAASLSQAEPVERKPRRPNRGGWIHLDPSVPVSDPRYRILPVYTPGVPQLAEVTLASEQQRPSKTKKAPKVVTVKLEPEPDCITWASDNRHAEVAAQSVENRTIVTTVRSKRAPSSRKAKPKKTIVKLEDPSPSLSYRLVPVKWDKNRQADSDQCNPGDSYRWSKSEKIQPSSSPAAVHYHPYWREIRPPPLTPSPTPEMEEVKISRERMRKKTFFEVVLNPV</sequence>